<proteinExistence type="predicted"/>
<evidence type="ECO:0000313" key="3">
    <source>
        <dbReference type="Proteomes" id="UP000199602"/>
    </source>
</evidence>
<evidence type="ECO:0000259" key="1">
    <source>
        <dbReference type="Pfam" id="PF09350"/>
    </source>
</evidence>
<dbReference type="Proteomes" id="UP000199602">
    <property type="component" value="Unassembled WGS sequence"/>
</dbReference>
<dbReference type="STRING" id="206665.SAMN04488516_102317"/>
<feature type="domain" description="DnaJ homologue subfamily C member 28 conserved" evidence="1">
    <location>
        <begin position="7"/>
        <end position="73"/>
    </location>
</feature>
<keyword evidence="3" id="KW-1185">Reference proteome</keyword>
<dbReference type="PANTHER" id="PTHR39158:SF1">
    <property type="entry name" value="DNAJ HOMOLOG SUBFAMILY C MEMBER 28"/>
    <property type="match status" value="1"/>
</dbReference>
<dbReference type="InterPro" id="IPR052573">
    <property type="entry name" value="DnaJ_C_subfamily_28"/>
</dbReference>
<dbReference type="RefSeq" id="WP_092063742.1">
    <property type="nucleotide sequence ID" value="NZ_FNIN01000002.1"/>
</dbReference>
<dbReference type="InterPro" id="IPR018961">
    <property type="entry name" value="DnaJ_homolog_subfam-C_membr-28"/>
</dbReference>
<reference evidence="2 3" key="1">
    <citation type="submission" date="2016-10" db="EMBL/GenBank/DDBJ databases">
        <authorList>
            <person name="de Groot N.N."/>
        </authorList>
    </citation>
    <scope>NUCLEOTIDE SEQUENCE [LARGE SCALE GENOMIC DNA]</scope>
    <source>
        <strain evidence="2 3">DSM 15269</strain>
    </source>
</reference>
<dbReference type="PANTHER" id="PTHR39158">
    <property type="entry name" value="OS08G0560600 PROTEIN"/>
    <property type="match status" value="1"/>
</dbReference>
<accession>A0A1H0BWN5</accession>
<gene>
    <name evidence="2" type="ORF">SAMN04488516_102317</name>
</gene>
<dbReference type="OrthoDB" id="9798476at2"/>
<sequence length="132" mass="15419">MDILAQIAEEKIKEAMKKGVFDDIQGKGQPLDLDDEPNVPEDLKIAYKILKNSGYLPPEIEQGREVQNTLELISGLEEGEEKYRQLQKLNLLVMKMNLARKRPVYLEYNQIYFEKVVSRVQVNKNRQGERRK</sequence>
<protein>
    <recommendedName>
        <fullName evidence="1">DnaJ homologue subfamily C member 28 conserved domain-containing protein</fullName>
    </recommendedName>
</protein>
<organism evidence="2 3">
    <name type="scientific">Desulfonauticus submarinus</name>
    <dbReference type="NCBI Taxonomy" id="206665"/>
    <lineage>
        <taxon>Bacteria</taxon>
        <taxon>Pseudomonadati</taxon>
        <taxon>Thermodesulfobacteriota</taxon>
        <taxon>Desulfovibrionia</taxon>
        <taxon>Desulfovibrionales</taxon>
        <taxon>Desulfonauticaceae</taxon>
        <taxon>Desulfonauticus</taxon>
    </lineage>
</organism>
<dbReference type="EMBL" id="FNIN01000002">
    <property type="protein sequence ID" value="SDN49976.1"/>
    <property type="molecule type" value="Genomic_DNA"/>
</dbReference>
<dbReference type="AlphaFoldDB" id="A0A1H0BWN5"/>
<name>A0A1H0BWN5_9BACT</name>
<evidence type="ECO:0000313" key="2">
    <source>
        <dbReference type="EMBL" id="SDN49976.1"/>
    </source>
</evidence>
<dbReference type="Pfam" id="PF09350">
    <property type="entry name" value="DJC28_CD"/>
    <property type="match status" value="1"/>
</dbReference>